<feature type="chain" id="PRO_5022920827" description="Alpha/beta hydrolase family protein" evidence="1">
    <location>
        <begin position="26"/>
        <end position="656"/>
    </location>
</feature>
<evidence type="ECO:0000313" key="3">
    <source>
        <dbReference type="Proteomes" id="UP000315471"/>
    </source>
</evidence>
<name>A0A5C6EBM4_9BACT</name>
<dbReference type="InterPro" id="IPR029058">
    <property type="entry name" value="AB_hydrolase_fold"/>
</dbReference>
<proteinExistence type="predicted"/>
<keyword evidence="1" id="KW-0732">Signal</keyword>
<dbReference type="Proteomes" id="UP000315471">
    <property type="component" value="Unassembled WGS sequence"/>
</dbReference>
<reference evidence="2 3" key="1">
    <citation type="submission" date="2019-02" db="EMBL/GenBank/DDBJ databases">
        <title>Deep-cultivation of Planctomycetes and their phenomic and genomic characterization uncovers novel biology.</title>
        <authorList>
            <person name="Wiegand S."/>
            <person name="Jogler M."/>
            <person name="Boedeker C."/>
            <person name="Pinto D."/>
            <person name="Vollmers J."/>
            <person name="Rivas-Marin E."/>
            <person name="Kohn T."/>
            <person name="Peeters S.H."/>
            <person name="Heuer A."/>
            <person name="Rast P."/>
            <person name="Oberbeckmann S."/>
            <person name="Bunk B."/>
            <person name="Jeske O."/>
            <person name="Meyerdierks A."/>
            <person name="Storesund J.E."/>
            <person name="Kallscheuer N."/>
            <person name="Luecker S."/>
            <person name="Lage O.M."/>
            <person name="Pohl T."/>
            <person name="Merkel B.J."/>
            <person name="Hornburger P."/>
            <person name="Mueller R.-W."/>
            <person name="Bruemmer F."/>
            <person name="Labrenz M."/>
            <person name="Spormann A.M."/>
            <person name="Op Den Camp H."/>
            <person name="Overmann J."/>
            <person name="Amann R."/>
            <person name="Jetten M.S.M."/>
            <person name="Mascher T."/>
            <person name="Medema M.H."/>
            <person name="Devos D.P."/>
            <person name="Kaster A.-K."/>
            <person name="Ovreas L."/>
            <person name="Rohde M."/>
            <person name="Galperin M.Y."/>
            <person name="Jogler C."/>
        </authorList>
    </citation>
    <scope>NUCLEOTIDE SEQUENCE [LARGE SCALE GENOMIC DNA]</scope>
    <source>
        <strain evidence="2 3">Q31b</strain>
    </source>
</reference>
<keyword evidence="3" id="KW-1185">Reference proteome</keyword>
<comment type="caution">
    <text evidence="2">The sequence shown here is derived from an EMBL/GenBank/DDBJ whole genome shotgun (WGS) entry which is preliminary data.</text>
</comment>
<dbReference type="PANTHER" id="PTHR37946:SF1">
    <property type="entry name" value="SLL1969 PROTEIN"/>
    <property type="match status" value="1"/>
</dbReference>
<dbReference type="SUPFAM" id="SSF53474">
    <property type="entry name" value="alpha/beta-Hydrolases"/>
    <property type="match status" value="1"/>
</dbReference>
<evidence type="ECO:0000256" key="1">
    <source>
        <dbReference type="SAM" id="SignalP"/>
    </source>
</evidence>
<gene>
    <name evidence="2" type="ORF">Q31b_10610</name>
</gene>
<evidence type="ECO:0000313" key="2">
    <source>
        <dbReference type="EMBL" id="TWU45885.1"/>
    </source>
</evidence>
<dbReference type="Gene3D" id="3.40.50.1820">
    <property type="entry name" value="alpha/beta hydrolase"/>
    <property type="match status" value="1"/>
</dbReference>
<dbReference type="EMBL" id="SJPY01000001">
    <property type="protein sequence ID" value="TWU45885.1"/>
    <property type="molecule type" value="Genomic_DNA"/>
</dbReference>
<dbReference type="RefSeq" id="WP_146598502.1">
    <property type="nucleotide sequence ID" value="NZ_SJPY01000001.1"/>
</dbReference>
<organism evidence="2 3">
    <name type="scientific">Novipirellula aureliae</name>
    <dbReference type="NCBI Taxonomy" id="2527966"/>
    <lineage>
        <taxon>Bacteria</taxon>
        <taxon>Pseudomonadati</taxon>
        <taxon>Planctomycetota</taxon>
        <taxon>Planctomycetia</taxon>
        <taxon>Pirellulales</taxon>
        <taxon>Pirellulaceae</taxon>
        <taxon>Novipirellula</taxon>
    </lineage>
</organism>
<feature type="signal peptide" evidence="1">
    <location>
        <begin position="1"/>
        <end position="25"/>
    </location>
</feature>
<dbReference type="PANTHER" id="PTHR37946">
    <property type="entry name" value="SLL1969 PROTEIN"/>
    <property type="match status" value="1"/>
</dbReference>
<protein>
    <recommendedName>
        <fullName evidence="4">Alpha/beta hydrolase family protein</fullName>
    </recommendedName>
</protein>
<dbReference type="AlphaFoldDB" id="A0A5C6EBM4"/>
<evidence type="ECO:0008006" key="4">
    <source>
        <dbReference type="Google" id="ProtNLM"/>
    </source>
</evidence>
<accession>A0A5C6EBM4</accession>
<sequence precursor="true">MHSRRVVRAFLFLALLLPVSGCRCARSDKLQPPPIAKAASAACWYDWWLPSNRHCTDGIDDFEAIRLQVSINPTAGSAAVLGEKAYALAESLHADGDDRAIDYWARSIAWMDDALRYHGGGRCHSIGGTHCGSDDDPMVRASQIRQSAMTRILTCGQAYGRLDPASHLLINGWSQTFRIPITHQGFAWDRNDFDRVLVFNPPLGALGNVCGRGVPMVVLTPDKSREQSPKSICDCVDVDGQTATGCHRFLKSRTPFAATALIHLPVSLFEDSTSSDNELCDGADVPSVTFVNSLAIDPNEPNDRCNTIAQSPAMPLMYAREASQYNPIAAFVSGDNGVDRPELRFLEPYQADKIPLILVHGLISDPATFLKMADAVRADPLLRTRYQIWVFRYPTGDDFLESAAVLREQLAIAFACHGDRAGEGDRVGGGDHAERNLAQNRAVIVGHSLGGLLSKLQVTDSGDRLWQSIADAPLEQLRGPPNTIANLRRSFFCNANPNIGRVIYIATPHQGSPWASRCIGRLASSLVDARKKENQDYREIFANNPGIFSGAFSDASPTSIDLLRPSSRLLQSLASTPSSPDVAVNSIIGDHCRLPRSGPSDGVVAVDSAYRSEAESTTIVDATHTSILRSADAQQELRRILRLHLSMPTVIAESSR</sequence>
<dbReference type="OrthoDB" id="556502at2"/>